<evidence type="ECO:0000256" key="1">
    <source>
        <dbReference type="SAM" id="MobiDB-lite"/>
    </source>
</evidence>
<gene>
    <name evidence="3" type="ORF">HNP98_003891</name>
</gene>
<comment type="caution">
    <text evidence="3">The sequence shown here is derived from an EMBL/GenBank/DDBJ whole genome shotgun (WGS) entry which is preliminary data.</text>
</comment>
<dbReference type="RefSeq" id="WP_173811804.1">
    <property type="nucleotide sequence ID" value="NZ_JABSNP010000024.1"/>
</dbReference>
<proteinExistence type="predicted"/>
<dbReference type="Proteomes" id="UP000779507">
    <property type="component" value="Unassembled WGS sequence"/>
</dbReference>
<name>A0ABX2FV29_9BACT</name>
<protein>
    <submittedName>
        <fullName evidence="3">Uncharacterized protein</fullName>
    </submittedName>
</protein>
<evidence type="ECO:0000256" key="2">
    <source>
        <dbReference type="SAM" id="SignalP"/>
    </source>
</evidence>
<keyword evidence="4" id="KW-1185">Reference proteome</keyword>
<accession>A0ABX2FV29</accession>
<evidence type="ECO:0000313" key="4">
    <source>
        <dbReference type="Proteomes" id="UP000779507"/>
    </source>
</evidence>
<keyword evidence="2" id="KW-0732">Signal</keyword>
<evidence type="ECO:0000313" key="3">
    <source>
        <dbReference type="EMBL" id="NRT21046.1"/>
    </source>
</evidence>
<feature type="region of interest" description="Disordered" evidence="1">
    <location>
        <begin position="89"/>
        <end position="111"/>
    </location>
</feature>
<reference evidence="3 4" key="1">
    <citation type="submission" date="2020-05" db="EMBL/GenBank/DDBJ databases">
        <title>Genomic Encyclopedia of Type Strains, Phase IV (KMG-V): Genome sequencing to study the core and pangenomes of soil and plant-associated prokaryotes.</title>
        <authorList>
            <person name="Whitman W."/>
        </authorList>
    </citation>
    <scope>NUCLEOTIDE SEQUENCE [LARGE SCALE GENOMIC DNA]</scope>
    <source>
        <strain evidence="3 4">9A</strain>
    </source>
</reference>
<organism evidence="3 4">
    <name type="scientific">Hymenobacter caeli</name>
    <dbReference type="NCBI Taxonomy" id="2735894"/>
    <lineage>
        <taxon>Bacteria</taxon>
        <taxon>Pseudomonadati</taxon>
        <taxon>Bacteroidota</taxon>
        <taxon>Cytophagia</taxon>
        <taxon>Cytophagales</taxon>
        <taxon>Hymenobacteraceae</taxon>
        <taxon>Hymenobacter</taxon>
    </lineage>
</organism>
<dbReference type="EMBL" id="JABSNP010000024">
    <property type="protein sequence ID" value="NRT21046.1"/>
    <property type="molecule type" value="Genomic_DNA"/>
</dbReference>
<feature type="signal peptide" evidence="2">
    <location>
        <begin position="1"/>
        <end position="22"/>
    </location>
</feature>
<feature type="compositionally biased region" description="Polar residues" evidence="1">
    <location>
        <begin position="102"/>
        <end position="111"/>
    </location>
</feature>
<sequence>MKSSHLLPVLGIVALGVVGAAAATRPTGFVQEFSTGAVLLASGDTLRGPVRLYRELDMVSLPGNSQTTAAFSAAQVKIFAVKGGQLVDSDPRDFNPAPQEPRSVSNNLSSPLFNQRTVRKASLQAPLDAWTSQTYSGRRGYLPPSQHFLSDTASVRTFRTFLWDHDRVGAQRPTPAFFEQLSNGPYLLLRRQRLAPGPAEAGQGAYYVPPVLADHYYLADPEGHVLRLLKPEKALLAVFRPQAQAITAYAAQHKLDFYDPAHLAELVTYGNSLLAQ</sequence>
<feature type="chain" id="PRO_5045854350" evidence="2">
    <location>
        <begin position="23"/>
        <end position="276"/>
    </location>
</feature>